<dbReference type="Proteomes" id="UP000006247">
    <property type="component" value="Unassembled WGS sequence"/>
</dbReference>
<evidence type="ECO:0000313" key="1">
    <source>
        <dbReference type="EMBL" id="EEG27707.1"/>
    </source>
</evidence>
<dbReference type="HOGENOM" id="CLU_1882253_0_0_11"/>
<dbReference type="EMBL" id="ACEB01000007">
    <property type="protein sequence ID" value="EEG27707.1"/>
    <property type="molecule type" value="Genomic_DNA"/>
</dbReference>
<dbReference type="AlphaFoldDB" id="C0E182"/>
<proteinExistence type="predicted"/>
<name>C0E182_9CORY</name>
<gene>
    <name evidence="1" type="ORF">CORMATOL_00732</name>
</gene>
<comment type="caution">
    <text evidence="1">The sequence shown here is derived from an EMBL/GenBank/DDBJ whole genome shotgun (WGS) entry which is preliminary data.</text>
</comment>
<protein>
    <submittedName>
        <fullName evidence="1">Uncharacterized protein</fullName>
    </submittedName>
</protein>
<dbReference type="RefSeq" id="WP_005520133.1">
    <property type="nucleotide sequence ID" value="NZ_EQ973328.1"/>
</dbReference>
<reference evidence="1 2" key="1">
    <citation type="submission" date="2009-01" db="EMBL/GenBank/DDBJ databases">
        <authorList>
            <person name="Fulton L."/>
            <person name="Clifton S."/>
            <person name="Chinwalla A.T."/>
            <person name="Mitreva M."/>
            <person name="Sodergren E."/>
            <person name="Weinstock G."/>
            <person name="Clifton S."/>
            <person name="Dooling D.J."/>
            <person name="Fulton B."/>
            <person name="Minx P."/>
            <person name="Pepin K.H."/>
            <person name="Johnson M."/>
            <person name="Bhonagiri V."/>
            <person name="Nash W.E."/>
            <person name="Mardis E.R."/>
            <person name="Wilson R.K."/>
        </authorList>
    </citation>
    <scope>NUCLEOTIDE SEQUENCE [LARGE SCALE GENOMIC DNA]</scope>
    <source>
        <strain evidence="1 2">ATCC 33806</strain>
    </source>
</reference>
<sequence>MTPKAMRIAVTYGADPETGSVRSRSRMIIVAKIMTEITEIASAVYITYPSHVMISFVTDGGGVYGDPGGSITGIGTREGFGTPEVAGTADVEGTPDVVGDSEVAGAAAVDDAAKIHTAIPFAALQERAHDRGSAT</sequence>
<accession>C0E182</accession>
<evidence type="ECO:0000313" key="2">
    <source>
        <dbReference type="Proteomes" id="UP000006247"/>
    </source>
</evidence>
<organism evidence="1 2">
    <name type="scientific">Corynebacterium matruchotii ATCC 33806</name>
    <dbReference type="NCBI Taxonomy" id="566549"/>
    <lineage>
        <taxon>Bacteria</taxon>
        <taxon>Bacillati</taxon>
        <taxon>Actinomycetota</taxon>
        <taxon>Actinomycetes</taxon>
        <taxon>Mycobacteriales</taxon>
        <taxon>Corynebacteriaceae</taxon>
        <taxon>Corynebacterium</taxon>
    </lineage>
</organism>